<dbReference type="Pfam" id="PF21088">
    <property type="entry name" value="MS_channel_1st"/>
    <property type="match status" value="1"/>
</dbReference>
<accession>T0B395</accession>
<dbReference type="Gene3D" id="3.30.70.100">
    <property type="match status" value="1"/>
</dbReference>
<dbReference type="Proteomes" id="UP000015455">
    <property type="component" value="Unassembled WGS sequence"/>
</dbReference>
<name>T0B395_9RHOO</name>
<evidence type="ECO:0008006" key="13">
    <source>
        <dbReference type="Google" id="ProtNLM"/>
    </source>
</evidence>
<dbReference type="InterPro" id="IPR011066">
    <property type="entry name" value="MscS_channel_C_sf"/>
</dbReference>
<dbReference type="Pfam" id="PF00924">
    <property type="entry name" value="MS_channel_2nd"/>
    <property type="match status" value="1"/>
</dbReference>
<keyword evidence="5 7" id="KW-1133">Transmembrane helix</keyword>
<dbReference type="InterPro" id="IPR049142">
    <property type="entry name" value="MS_channel_1st"/>
</dbReference>
<dbReference type="STRING" id="1348657.M622_00470"/>
<gene>
    <name evidence="11" type="ORF">M622_00470</name>
</gene>
<dbReference type="PANTHER" id="PTHR30347:SF1">
    <property type="entry name" value="MECHANOSENSITIVE CHANNEL MSCK"/>
    <property type="match status" value="1"/>
</dbReference>
<dbReference type="InterPro" id="IPR049278">
    <property type="entry name" value="MS_channel_C"/>
</dbReference>
<evidence type="ECO:0000256" key="6">
    <source>
        <dbReference type="ARBA" id="ARBA00023136"/>
    </source>
</evidence>
<dbReference type="RefSeq" id="WP_021247557.1">
    <property type="nucleotide sequence ID" value="NZ_ATJV01000001.1"/>
</dbReference>
<keyword evidence="3" id="KW-1003">Cell membrane</keyword>
<keyword evidence="6 7" id="KW-0472">Membrane</keyword>
<evidence type="ECO:0000256" key="5">
    <source>
        <dbReference type="ARBA" id="ARBA00022989"/>
    </source>
</evidence>
<dbReference type="Pfam" id="PF21082">
    <property type="entry name" value="MS_channel_3rd"/>
    <property type="match status" value="1"/>
</dbReference>
<dbReference type="eggNOG" id="COG3264">
    <property type="taxonomic scope" value="Bacteria"/>
</dbReference>
<reference evidence="11 12" key="1">
    <citation type="submission" date="2013-06" db="EMBL/GenBank/DDBJ databases">
        <title>Draft genome sequence of Thauera terpenica.</title>
        <authorList>
            <person name="Liu B."/>
            <person name="Frostegard A.H."/>
            <person name="Shapleigh J.P."/>
        </authorList>
    </citation>
    <scope>NUCLEOTIDE SEQUENCE [LARGE SCALE GENOMIC DNA]</scope>
    <source>
        <strain evidence="11 12">58Eu</strain>
    </source>
</reference>
<dbReference type="Gene3D" id="1.10.287.1260">
    <property type="match status" value="1"/>
</dbReference>
<evidence type="ECO:0000256" key="7">
    <source>
        <dbReference type="SAM" id="Phobius"/>
    </source>
</evidence>
<evidence type="ECO:0000259" key="9">
    <source>
        <dbReference type="Pfam" id="PF21082"/>
    </source>
</evidence>
<dbReference type="GO" id="GO:0005886">
    <property type="term" value="C:plasma membrane"/>
    <property type="evidence" value="ECO:0007669"/>
    <property type="project" value="UniProtKB-SubCell"/>
</dbReference>
<feature type="domain" description="Mechanosensitive ion channel transmembrane helices 2/3" evidence="10">
    <location>
        <begin position="76"/>
        <end position="116"/>
    </location>
</feature>
<dbReference type="GO" id="GO:0008381">
    <property type="term" value="F:mechanosensitive monoatomic ion channel activity"/>
    <property type="evidence" value="ECO:0007669"/>
    <property type="project" value="UniProtKB-ARBA"/>
</dbReference>
<organism evidence="11 12">
    <name type="scientific">Thauera terpenica 58Eu</name>
    <dbReference type="NCBI Taxonomy" id="1348657"/>
    <lineage>
        <taxon>Bacteria</taxon>
        <taxon>Pseudomonadati</taxon>
        <taxon>Pseudomonadota</taxon>
        <taxon>Betaproteobacteria</taxon>
        <taxon>Rhodocyclales</taxon>
        <taxon>Zoogloeaceae</taxon>
        <taxon>Thauera</taxon>
    </lineage>
</organism>
<feature type="domain" description="Mechanosensitive ion channel MscS" evidence="8">
    <location>
        <begin position="118"/>
        <end position="184"/>
    </location>
</feature>
<dbReference type="PANTHER" id="PTHR30347">
    <property type="entry name" value="POTASSIUM CHANNEL RELATED"/>
    <property type="match status" value="1"/>
</dbReference>
<feature type="transmembrane region" description="Helical" evidence="7">
    <location>
        <begin position="100"/>
        <end position="130"/>
    </location>
</feature>
<keyword evidence="4 7" id="KW-0812">Transmembrane</keyword>
<dbReference type="InterPro" id="IPR006685">
    <property type="entry name" value="MscS_channel_2nd"/>
</dbReference>
<evidence type="ECO:0000256" key="2">
    <source>
        <dbReference type="ARBA" id="ARBA00008017"/>
    </source>
</evidence>
<comment type="subcellular location">
    <subcellularLocation>
        <location evidence="1">Cell membrane</location>
        <topology evidence="1">Multi-pass membrane protein</topology>
    </subcellularLocation>
</comment>
<dbReference type="SUPFAM" id="SSF50182">
    <property type="entry name" value="Sm-like ribonucleoproteins"/>
    <property type="match status" value="1"/>
</dbReference>
<evidence type="ECO:0000259" key="8">
    <source>
        <dbReference type="Pfam" id="PF00924"/>
    </source>
</evidence>
<protein>
    <recommendedName>
        <fullName evidence="13">Potassium transporter KefA</fullName>
    </recommendedName>
</protein>
<evidence type="ECO:0000256" key="4">
    <source>
        <dbReference type="ARBA" id="ARBA00022692"/>
    </source>
</evidence>
<dbReference type="OrthoDB" id="9809206at2"/>
<dbReference type="PATRIC" id="fig|1348657.5.peg.92"/>
<comment type="similarity">
    <text evidence="2">Belongs to the MscS (TC 1.A.23) family.</text>
</comment>
<feature type="domain" description="Mechanosensitive ion channel MscS C-terminal" evidence="9">
    <location>
        <begin position="194"/>
        <end position="278"/>
    </location>
</feature>
<evidence type="ECO:0000259" key="10">
    <source>
        <dbReference type="Pfam" id="PF21088"/>
    </source>
</evidence>
<dbReference type="InterPro" id="IPR010920">
    <property type="entry name" value="LSM_dom_sf"/>
</dbReference>
<dbReference type="InterPro" id="IPR023408">
    <property type="entry name" value="MscS_beta-dom_sf"/>
</dbReference>
<evidence type="ECO:0000313" key="11">
    <source>
        <dbReference type="EMBL" id="EPZ17273.1"/>
    </source>
</evidence>
<dbReference type="SUPFAM" id="SSF82689">
    <property type="entry name" value="Mechanosensitive channel protein MscS (YggB), C-terminal domain"/>
    <property type="match status" value="1"/>
</dbReference>
<dbReference type="InterPro" id="IPR052702">
    <property type="entry name" value="MscS-like_channel"/>
</dbReference>
<dbReference type="InterPro" id="IPR011014">
    <property type="entry name" value="MscS_channel_TM-2"/>
</dbReference>
<feature type="transmembrane region" description="Helical" evidence="7">
    <location>
        <begin position="70"/>
        <end position="94"/>
    </location>
</feature>
<keyword evidence="12" id="KW-1185">Reference proteome</keyword>
<comment type="caution">
    <text evidence="11">The sequence shown here is derived from an EMBL/GenBank/DDBJ whole genome shotgun (WGS) entry which is preliminary data.</text>
</comment>
<dbReference type="EMBL" id="ATJV01000001">
    <property type="protein sequence ID" value="EPZ17273.1"/>
    <property type="molecule type" value="Genomic_DNA"/>
</dbReference>
<dbReference type="Gene3D" id="2.30.30.60">
    <property type="match status" value="1"/>
</dbReference>
<dbReference type="AlphaFoldDB" id="T0B395"/>
<sequence length="310" mass="34130">METLDRYWGVIRAFLTQSWFTIGQTEVTPERIVALVVLLLLSWWGALAVERGIQHISRSRAGKSMSEPGVYALGRIVRYLIWILGSIIGLNFIGFDLGSLALMGGAIGVGIGFGMQSIFSNLISGLVILLEKTLKIGDFVDLQSGVMGRVSEINMRYTRITTNDAVDVIVPNSEFINGRVVNWTYGEQYRRMHIPFGVAYGSDKDRVREAGLAAARSVEFTVEGGTRSAEVWLVSLGQSSLDFQLVVWVGIVGLRSPGRVTATYLWALETELRKAGIEIPFPQRDLHMRSGRIEVQLLEPVVPSAAGAVK</sequence>
<evidence type="ECO:0000256" key="1">
    <source>
        <dbReference type="ARBA" id="ARBA00004651"/>
    </source>
</evidence>
<evidence type="ECO:0000256" key="3">
    <source>
        <dbReference type="ARBA" id="ARBA00022475"/>
    </source>
</evidence>
<dbReference type="SUPFAM" id="SSF82861">
    <property type="entry name" value="Mechanosensitive channel protein MscS (YggB), transmembrane region"/>
    <property type="match status" value="1"/>
</dbReference>
<feature type="transmembrane region" description="Helical" evidence="7">
    <location>
        <begin position="32"/>
        <end position="49"/>
    </location>
</feature>
<evidence type="ECO:0000313" key="12">
    <source>
        <dbReference type="Proteomes" id="UP000015455"/>
    </source>
</evidence>
<proteinExistence type="inferred from homology"/>